<keyword evidence="5" id="KW-0547">Nucleotide-binding</keyword>
<dbReference type="Gene3D" id="3.40.50.300">
    <property type="entry name" value="P-loop containing nucleotide triphosphate hydrolases"/>
    <property type="match status" value="2"/>
</dbReference>
<dbReference type="InterPro" id="IPR015856">
    <property type="entry name" value="ABC_transpr_CbiO/EcfA_su"/>
</dbReference>
<comment type="subcellular location">
    <subcellularLocation>
        <location evidence="1">Cell membrane</location>
        <topology evidence="1">Peripheral membrane protein</topology>
    </subcellularLocation>
</comment>
<dbReference type="SMART" id="SM00382">
    <property type="entry name" value="AAA"/>
    <property type="match status" value="2"/>
</dbReference>
<dbReference type="PANTHER" id="PTHR43553">
    <property type="entry name" value="HEAVY METAL TRANSPORTER"/>
    <property type="match status" value="1"/>
</dbReference>
<reference evidence="10 11" key="1">
    <citation type="submission" date="2018-08" db="EMBL/GenBank/DDBJ databases">
        <title>A genome reference for cultivated species of the human gut microbiota.</title>
        <authorList>
            <person name="Zou Y."/>
            <person name="Xue W."/>
            <person name="Luo G."/>
        </authorList>
    </citation>
    <scope>NUCLEOTIDE SEQUENCE [LARGE SCALE GENOMIC DNA]</scope>
    <source>
        <strain evidence="10 11">AF48-16</strain>
    </source>
</reference>
<sequence length="470" mass="52953">MSLLVKNGCFFVDQKRLDLTLSLAPGETKGIYGASGTGKSTLFHLLAGLNEKGFEEGTYTIDDRMLNQLSIRERSTSISLLFQNPDMQFCMATPREELLFCLENQCIPQADMPKKVAEALTFCEISHLADQPFTTLSGGEKQLVALACCLILKSRYLLLDEPFANLDADTSQKIIRKLRQLQKQHVIGILLIDHQIKETADWVAEWLLIEEGFRSVDQEKMRTLDQELRRSLAPVEIKKLSAKERLSFQDFRLPIRNQAIVFPNLTFDSGTMIGLTGRSGSGKSSFLKAILQQQAYSGTIRLCGDPIKKHPSPFRSISWIMQNPQDQFLAATVAQELSQGRAATESDKLLEKLRLQNKSTQSPFLLSQGQQRRLAVAALLQRPVKLLLVDEPTYGQDVKQAWQVMQLLAEKAASGTLVLIVSHDVLLLEAFCSQIIDFNHYEKEDIDAHPQPDSQVIRHFRTRLTGFFSK</sequence>
<dbReference type="Pfam" id="PF00005">
    <property type="entry name" value="ABC_tran"/>
    <property type="match status" value="2"/>
</dbReference>
<dbReference type="GO" id="GO:0043190">
    <property type="term" value="C:ATP-binding cassette (ABC) transporter complex"/>
    <property type="evidence" value="ECO:0007669"/>
    <property type="project" value="TreeGrafter"/>
</dbReference>
<comment type="caution">
    <text evidence="10">The sequence shown here is derived from an EMBL/GenBank/DDBJ whole genome shotgun (WGS) entry which is preliminary data.</text>
</comment>
<keyword evidence="6 10" id="KW-0067">ATP-binding</keyword>
<evidence type="ECO:0000256" key="1">
    <source>
        <dbReference type="ARBA" id="ARBA00004202"/>
    </source>
</evidence>
<evidence type="ECO:0000313" key="10">
    <source>
        <dbReference type="EMBL" id="RHK08216.1"/>
    </source>
</evidence>
<dbReference type="GO" id="GO:0005524">
    <property type="term" value="F:ATP binding"/>
    <property type="evidence" value="ECO:0007669"/>
    <property type="project" value="UniProtKB-KW"/>
</dbReference>
<dbReference type="InterPro" id="IPR017871">
    <property type="entry name" value="ABC_transporter-like_CS"/>
</dbReference>
<dbReference type="GO" id="GO:0016887">
    <property type="term" value="F:ATP hydrolysis activity"/>
    <property type="evidence" value="ECO:0007669"/>
    <property type="project" value="InterPro"/>
</dbReference>
<keyword evidence="4" id="KW-1003">Cell membrane</keyword>
<dbReference type="AlphaFoldDB" id="A0A415EY41"/>
<dbReference type="InterPro" id="IPR003593">
    <property type="entry name" value="AAA+_ATPase"/>
</dbReference>
<comment type="similarity">
    <text evidence="2">Belongs to the ABC transporter superfamily.</text>
</comment>
<accession>A0A415EY41</accession>
<dbReference type="InterPro" id="IPR027417">
    <property type="entry name" value="P-loop_NTPase"/>
</dbReference>
<evidence type="ECO:0000256" key="2">
    <source>
        <dbReference type="ARBA" id="ARBA00005417"/>
    </source>
</evidence>
<dbReference type="Proteomes" id="UP000286288">
    <property type="component" value="Unassembled WGS sequence"/>
</dbReference>
<evidence type="ECO:0000256" key="3">
    <source>
        <dbReference type="ARBA" id="ARBA00022448"/>
    </source>
</evidence>
<evidence type="ECO:0000256" key="5">
    <source>
        <dbReference type="ARBA" id="ARBA00022741"/>
    </source>
</evidence>
<proteinExistence type="inferred from homology"/>
<dbReference type="InterPro" id="IPR050095">
    <property type="entry name" value="ECF_ABC_transporter_ATP-bd"/>
</dbReference>
<keyword evidence="3" id="KW-0813">Transport</keyword>
<dbReference type="SUPFAM" id="SSF52540">
    <property type="entry name" value="P-loop containing nucleoside triphosphate hydrolases"/>
    <property type="match status" value="2"/>
</dbReference>
<keyword evidence="8" id="KW-0472">Membrane</keyword>
<evidence type="ECO:0000256" key="4">
    <source>
        <dbReference type="ARBA" id="ARBA00022475"/>
    </source>
</evidence>
<dbReference type="InterPro" id="IPR003439">
    <property type="entry name" value="ABC_transporter-like_ATP-bd"/>
</dbReference>
<dbReference type="CDD" id="cd03225">
    <property type="entry name" value="ABC_cobalt_CbiO_domain1"/>
    <property type="match status" value="2"/>
</dbReference>
<feature type="domain" description="ABC transporter" evidence="9">
    <location>
        <begin position="1"/>
        <end position="236"/>
    </location>
</feature>
<dbReference type="GO" id="GO:0042626">
    <property type="term" value="F:ATPase-coupled transmembrane transporter activity"/>
    <property type="evidence" value="ECO:0007669"/>
    <property type="project" value="TreeGrafter"/>
</dbReference>
<feature type="domain" description="ABC transporter" evidence="9">
    <location>
        <begin position="235"/>
        <end position="465"/>
    </location>
</feature>
<evidence type="ECO:0000256" key="7">
    <source>
        <dbReference type="ARBA" id="ARBA00022967"/>
    </source>
</evidence>
<dbReference type="EMBL" id="QRMZ01000001">
    <property type="protein sequence ID" value="RHK08216.1"/>
    <property type="molecule type" value="Genomic_DNA"/>
</dbReference>
<dbReference type="PROSITE" id="PS50893">
    <property type="entry name" value="ABC_TRANSPORTER_2"/>
    <property type="match status" value="2"/>
</dbReference>
<organism evidence="10 11">
    <name type="scientific">Enterococcus casseliflavus</name>
    <name type="common">Enterococcus flavescens</name>
    <dbReference type="NCBI Taxonomy" id="37734"/>
    <lineage>
        <taxon>Bacteria</taxon>
        <taxon>Bacillati</taxon>
        <taxon>Bacillota</taxon>
        <taxon>Bacilli</taxon>
        <taxon>Lactobacillales</taxon>
        <taxon>Enterococcaceae</taxon>
        <taxon>Enterococcus</taxon>
    </lineage>
</organism>
<gene>
    <name evidence="10" type="ORF">DW084_00585</name>
</gene>
<dbReference type="PROSITE" id="PS00211">
    <property type="entry name" value="ABC_TRANSPORTER_1"/>
    <property type="match status" value="2"/>
</dbReference>
<name>A0A415EY41_ENTCA</name>
<evidence type="ECO:0000256" key="8">
    <source>
        <dbReference type="ARBA" id="ARBA00023136"/>
    </source>
</evidence>
<evidence type="ECO:0000256" key="6">
    <source>
        <dbReference type="ARBA" id="ARBA00022840"/>
    </source>
</evidence>
<evidence type="ECO:0000259" key="9">
    <source>
        <dbReference type="PROSITE" id="PS50893"/>
    </source>
</evidence>
<evidence type="ECO:0000313" key="11">
    <source>
        <dbReference type="Proteomes" id="UP000286288"/>
    </source>
</evidence>
<protein>
    <submittedName>
        <fullName evidence="10">ATP-binding cassette domain-containing protein</fullName>
    </submittedName>
</protein>
<keyword evidence="7" id="KW-1278">Translocase</keyword>